<dbReference type="InterPro" id="IPR015421">
    <property type="entry name" value="PyrdxlP-dep_Trfase_major"/>
</dbReference>
<dbReference type="InterPro" id="IPR015424">
    <property type="entry name" value="PyrdxlP-dep_Trfase"/>
</dbReference>
<dbReference type="AlphaFoldDB" id="A0A3N1X5K7"/>
<evidence type="ECO:0000256" key="3">
    <source>
        <dbReference type="ARBA" id="ARBA00022793"/>
    </source>
</evidence>
<comment type="cofactor">
    <cofactor evidence="1">
        <name>pyridoxal 5'-phosphate</name>
        <dbReference type="ChEBI" id="CHEBI:597326"/>
    </cofactor>
</comment>
<dbReference type="GO" id="GO:0016831">
    <property type="term" value="F:carboxy-lyase activity"/>
    <property type="evidence" value="ECO:0007669"/>
    <property type="project" value="UniProtKB-KW"/>
</dbReference>
<organism evidence="8 9">
    <name type="scientific">Mobilisporobacter senegalensis</name>
    <dbReference type="NCBI Taxonomy" id="1329262"/>
    <lineage>
        <taxon>Bacteria</taxon>
        <taxon>Bacillati</taxon>
        <taxon>Bacillota</taxon>
        <taxon>Clostridia</taxon>
        <taxon>Lachnospirales</taxon>
        <taxon>Lachnospiraceae</taxon>
        <taxon>Mobilisporobacter</taxon>
    </lineage>
</organism>
<feature type="domain" description="Orn/Lys/Arg decarboxylase C-terminal" evidence="7">
    <location>
        <begin position="404"/>
        <end position="448"/>
    </location>
</feature>
<dbReference type="PANTHER" id="PTHR43277:SF4">
    <property type="entry name" value="ARGININE DECARBOXYLASE"/>
    <property type="match status" value="1"/>
</dbReference>
<dbReference type="OrthoDB" id="9815233at2"/>
<dbReference type="InterPro" id="IPR052357">
    <property type="entry name" value="Orn_Lys_Arg_decarboxylase-I"/>
</dbReference>
<dbReference type="InterPro" id="IPR008286">
    <property type="entry name" value="Prn/Lys/Arg_de-COase_C"/>
</dbReference>
<comment type="similarity">
    <text evidence="2">Belongs to the Orn/Lys/Arg decarboxylase class-I family.</text>
</comment>
<proteinExistence type="inferred from homology"/>
<feature type="domain" description="Orn/Lys/Arg decarboxylases family 1 pyridoxal-P attachment site" evidence="6">
    <location>
        <begin position="4"/>
        <end position="297"/>
    </location>
</feature>
<evidence type="ECO:0000256" key="1">
    <source>
        <dbReference type="ARBA" id="ARBA00001933"/>
    </source>
</evidence>
<comment type="caution">
    <text evidence="8">The sequence shown here is derived from an EMBL/GenBank/DDBJ whole genome shotgun (WGS) entry which is preliminary data.</text>
</comment>
<dbReference type="InterPro" id="IPR036633">
    <property type="entry name" value="Prn/Lys/Arg_de-COase_C_sf"/>
</dbReference>
<keyword evidence="3" id="KW-0210">Decarboxylase</keyword>
<keyword evidence="9" id="KW-1185">Reference proteome</keyword>
<reference evidence="8 9" key="1">
    <citation type="submission" date="2018-11" db="EMBL/GenBank/DDBJ databases">
        <title>Genomic Encyclopedia of Type Strains, Phase IV (KMG-IV): sequencing the most valuable type-strain genomes for metagenomic binning, comparative biology and taxonomic classification.</title>
        <authorList>
            <person name="Goeker M."/>
        </authorList>
    </citation>
    <scope>NUCLEOTIDE SEQUENCE [LARGE SCALE GENOMIC DNA]</scope>
    <source>
        <strain evidence="8 9">DSM 26537</strain>
    </source>
</reference>
<keyword evidence="5" id="KW-0456">Lyase</keyword>
<accession>A0A3N1X5K7</accession>
<dbReference type="PANTHER" id="PTHR43277">
    <property type="entry name" value="ARGININE DECARBOXYLASE"/>
    <property type="match status" value="1"/>
</dbReference>
<keyword evidence="4" id="KW-0663">Pyridoxal phosphate</keyword>
<evidence type="ECO:0000313" key="8">
    <source>
        <dbReference type="EMBL" id="ROR21351.1"/>
    </source>
</evidence>
<dbReference type="Proteomes" id="UP000273083">
    <property type="component" value="Unassembled WGS sequence"/>
</dbReference>
<dbReference type="SUPFAM" id="SSF53383">
    <property type="entry name" value="PLP-dependent transferases"/>
    <property type="match status" value="1"/>
</dbReference>
<sequence>MNSLYKKLVEHGKKGYYPMHMPGHKRNTQMLPMDNPYGMDITEIEGFDDLHDPKEILKTSMERAGKLYHSKHTEYLINGSTVGILAGILGSTKKGDKIIMARNCHKSVYNAVFLGELNPVYVYPQFIGNRGINGGISPQKIESLLINNPDVKLIVITSPTYEGIVSDIEKIAEIAHSYNIPCLIDEAHGAHFGFDINFPKSSVECDADIVIHSLHKTLPSFTQTALMHINSSIVNYDIIKEYLKIYQSSSPSYILMAGIDQCIEILENQREELFNNFYKRLSLFYDNMKCLKYIEICSFNKESNFHKEDLCIYDSDPSKIIISVNNSNITGLELYNLLLSEYKIQVEMAAKDYVIAITTICDTEAGFRRLEDALMKIDNELSFIENNKNYHITENIMIFTSYETFYKEKEEILLQESADRISKEYIYLYPPGIPLIVPGEIISKEFIHDILEYKESGFTLRGLIDQDLNYISVVK</sequence>
<dbReference type="Gene3D" id="3.90.105.10">
    <property type="entry name" value="Molybdopterin biosynthesis moea protein, domain 2"/>
    <property type="match status" value="1"/>
</dbReference>
<dbReference type="SUPFAM" id="SSF55904">
    <property type="entry name" value="Ornithine decarboxylase C-terminal domain"/>
    <property type="match status" value="1"/>
</dbReference>
<gene>
    <name evidence="8" type="ORF">EDD66_12112</name>
</gene>
<dbReference type="Pfam" id="PF01276">
    <property type="entry name" value="OKR_DC_1"/>
    <property type="match status" value="1"/>
</dbReference>
<dbReference type="EMBL" id="RJVG01000021">
    <property type="protein sequence ID" value="ROR21351.1"/>
    <property type="molecule type" value="Genomic_DNA"/>
</dbReference>
<evidence type="ECO:0000256" key="2">
    <source>
        <dbReference type="ARBA" id="ARBA00010671"/>
    </source>
</evidence>
<protein>
    <submittedName>
        <fullName evidence="8">Arginine/lysine/ornithine decarboxylase</fullName>
    </submittedName>
</protein>
<dbReference type="Pfam" id="PF03711">
    <property type="entry name" value="OKR_DC_1_C"/>
    <property type="match status" value="1"/>
</dbReference>
<name>A0A3N1X5K7_9FIRM</name>
<evidence type="ECO:0000256" key="5">
    <source>
        <dbReference type="ARBA" id="ARBA00023239"/>
    </source>
</evidence>
<evidence type="ECO:0000259" key="6">
    <source>
        <dbReference type="Pfam" id="PF01276"/>
    </source>
</evidence>
<evidence type="ECO:0000256" key="4">
    <source>
        <dbReference type="ARBA" id="ARBA00022898"/>
    </source>
</evidence>
<evidence type="ECO:0000259" key="7">
    <source>
        <dbReference type="Pfam" id="PF03711"/>
    </source>
</evidence>
<evidence type="ECO:0000313" key="9">
    <source>
        <dbReference type="Proteomes" id="UP000273083"/>
    </source>
</evidence>
<dbReference type="Gene3D" id="3.40.640.10">
    <property type="entry name" value="Type I PLP-dependent aspartate aminotransferase-like (Major domain)"/>
    <property type="match status" value="1"/>
</dbReference>
<dbReference type="InterPro" id="IPR000310">
    <property type="entry name" value="Orn/Lys/Arg_deCO2ase_major_dom"/>
</dbReference>
<dbReference type="RefSeq" id="WP_123611006.1">
    <property type="nucleotide sequence ID" value="NZ_RJVG01000021.1"/>
</dbReference>